<keyword evidence="7" id="KW-1185">Reference proteome</keyword>
<sequence length="214" mass="24669">MPDTNVATSSNVTLTISKDPLGQYKRLTWLHTTNQKILEYSYDGEENIFESEFKDRVHLDKRNGALHIYHVRKRDRGTYYMRVLRDTEEQWKINLGVFDLVPKPSIEIKKTEELTDSCHLRLLCEVEVQEEQHADYTWYENSGPFPPRNPGNVLDLIITPQNKSTFYTCQVSNPVSSKNDTVYFTPPCMLGVGTWGCFGLSTAADYDLPHALEE</sequence>
<dbReference type="PROSITE" id="PS50835">
    <property type="entry name" value="IG_LIKE"/>
    <property type="match status" value="1"/>
</dbReference>
<keyword evidence="3" id="KW-0472">Membrane</keyword>
<evidence type="ECO:0000256" key="4">
    <source>
        <dbReference type="ARBA" id="ARBA00023180"/>
    </source>
</evidence>
<dbReference type="InterPro" id="IPR013106">
    <property type="entry name" value="Ig_V-set"/>
</dbReference>
<dbReference type="PANTHER" id="PTHR12080">
    <property type="entry name" value="SIGNALING LYMPHOCYTIC ACTIVATION MOLECULE"/>
    <property type="match status" value="1"/>
</dbReference>
<evidence type="ECO:0000313" key="7">
    <source>
        <dbReference type="Proteomes" id="UP001623349"/>
    </source>
</evidence>
<dbReference type="Pfam" id="PF07686">
    <property type="entry name" value="V-set"/>
    <property type="match status" value="1"/>
</dbReference>
<comment type="subcellular location">
    <subcellularLocation>
        <location evidence="1">Membrane</location>
    </subcellularLocation>
</comment>
<dbReference type="InterPro" id="IPR036179">
    <property type="entry name" value="Ig-like_dom_sf"/>
</dbReference>
<organism evidence="6 7">
    <name type="scientific">Apodemus speciosus</name>
    <name type="common">Large Japanese field mouse</name>
    <dbReference type="NCBI Taxonomy" id="105296"/>
    <lineage>
        <taxon>Eukaryota</taxon>
        <taxon>Metazoa</taxon>
        <taxon>Chordata</taxon>
        <taxon>Craniata</taxon>
        <taxon>Vertebrata</taxon>
        <taxon>Euteleostomi</taxon>
        <taxon>Mammalia</taxon>
        <taxon>Eutheria</taxon>
        <taxon>Euarchontoglires</taxon>
        <taxon>Glires</taxon>
        <taxon>Rodentia</taxon>
        <taxon>Myomorpha</taxon>
        <taxon>Muroidea</taxon>
        <taxon>Muridae</taxon>
        <taxon>Murinae</taxon>
        <taxon>Apodemus</taxon>
    </lineage>
</organism>
<feature type="domain" description="Ig-like" evidence="5">
    <location>
        <begin position="102"/>
        <end position="185"/>
    </location>
</feature>
<dbReference type="Pfam" id="PF13895">
    <property type="entry name" value="Ig_2"/>
    <property type="match status" value="1"/>
</dbReference>
<dbReference type="Gene3D" id="2.60.40.10">
    <property type="entry name" value="Immunoglobulins"/>
    <property type="match status" value="2"/>
</dbReference>
<evidence type="ECO:0000313" key="6">
    <source>
        <dbReference type="EMBL" id="GAB1285711.1"/>
    </source>
</evidence>
<name>A0ABQ0EFI7_APOSI</name>
<dbReference type="Proteomes" id="UP001623349">
    <property type="component" value="Unassembled WGS sequence"/>
</dbReference>
<comment type="caution">
    <text evidence="6">The sequence shown here is derived from an EMBL/GenBank/DDBJ whole genome shotgun (WGS) entry which is preliminary data.</text>
</comment>
<evidence type="ECO:0000259" key="5">
    <source>
        <dbReference type="PROSITE" id="PS50835"/>
    </source>
</evidence>
<dbReference type="EMBL" id="BAAFST010000001">
    <property type="protein sequence ID" value="GAB1285711.1"/>
    <property type="molecule type" value="Genomic_DNA"/>
</dbReference>
<proteinExistence type="predicted"/>
<dbReference type="SUPFAM" id="SSF48726">
    <property type="entry name" value="Immunoglobulin"/>
    <property type="match status" value="2"/>
</dbReference>
<evidence type="ECO:0000256" key="1">
    <source>
        <dbReference type="ARBA" id="ARBA00004370"/>
    </source>
</evidence>
<reference evidence="6 7" key="1">
    <citation type="submission" date="2024-08" db="EMBL/GenBank/DDBJ databases">
        <title>The draft genome of Apodemus speciosus.</title>
        <authorList>
            <person name="Nabeshima K."/>
            <person name="Suzuki S."/>
            <person name="Onuma M."/>
        </authorList>
    </citation>
    <scope>NUCLEOTIDE SEQUENCE [LARGE SCALE GENOMIC DNA]</scope>
    <source>
        <strain evidence="6">IB14-021</strain>
    </source>
</reference>
<protein>
    <submittedName>
        <fullName evidence="6">CD48 antigen</fullName>
    </submittedName>
</protein>
<gene>
    <name evidence="6" type="ORF">APTSU1_000094100</name>
</gene>
<evidence type="ECO:0000256" key="3">
    <source>
        <dbReference type="ARBA" id="ARBA00023136"/>
    </source>
</evidence>
<dbReference type="InterPro" id="IPR015631">
    <property type="entry name" value="CD2/SLAM_rcpt"/>
</dbReference>
<dbReference type="PANTHER" id="PTHR12080:SF134">
    <property type="entry name" value="CD48 ANTIGEN"/>
    <property type="match status" value="1"/>
</dbReference>
<keyword evidence="4" id="KW-0325">Glycoprotein</keyword>
<dbReference type="InterPro" id="IPR007110">
    <property type="entry name" value="Ig-like_dom"/>
</dbReference>
<dbReference type="InterPro" id="IPR013783">
    <property type="entry name" value="Ig-like_fold"/>
</dbReference>
<accession>A0ABQ0EFI7</accession>
<evidence type="ECO:0000256" key="2">
    <source>
        <dbReference type="ARBA" id="ARBA00022729"/>
    </source>
</evidence>
<dbReference type="SMART" id="SM00409">
    <property type="entry name" value="IG"/>
    <property type="match status" value="2"/>
</dbReference>
<dbReference type="InterPro" id="IPR003599">
    <property type="entry name" value="Ig_sub"/>
</dbReference>
<keyword evidence="2" id="KW-0732">Signal</keyword>